<dbReference type="Proteomes" id="UP000248314">
    <property type="component" value="Unassembled WGS sequence"/>
</dbReference>
<evidence type="ECO:0000259" key="6">
    <source>
        <dbReference type="Pfam" id="PF16188"/>
    </source>
</evidence>
<comment type="caution">
    <text evidence="7">The sequence shown here is derived from an EMBL/GenBank/DDBJ whole genome shotgun (WGS) entry which is preliminary data.</text>
</comment>
<feature type="domain" description="Peptidase M24 C-terminal" evidence="6">
    <location>
        <begin position="543"/>
        <end position="603"/>
    </location>
</feature>
<dbReference type="CDD" id="cd01085">
    <property type="entry name" value="APP"/>
    <property type="match status" value="1"/>
</dbReference>
<dbReference type="InterPro" id="IPR000587">
    <property type="entry name" value="Creatinase_N"/>
</dbReference>
<keyword evidence="2" id="KW-0479">Metal-binding</keyword>
<dbReference type="InterPro" id="IPR033740">
    <property type="entry name" value="Pept_M24B"/>
</dbReference>
<comment type="similarity">
    <text evidence="1">Belongs to the peptidase M24B family.</text>
</comment>
<evidence type="ECO:0000259" key="5">
    <source>
        <dbReference type="Pfam" id="PF01321"/>
    </source>
</evidence>
<dbReference type="SUPFAM" id="SSF53092">
    <property type="entry name" value="Creatinase/prolidase N-terminal domain"/>
    <property type="match status" value="1"/>
</dbReference>
<feature type="domain" description="Creatinase N-terminal" evidence="5">
    <location>
        <begin position="16"/>
        <end position="143"/>
    </location>
</feature>
<dbReference type="GO" id="GO:0070006">
    <property type="term" value="F:metalloaminopeptidase activity"/>
    <property type="evidence" value="ECO:0007669"/>
    <property type="project" value="InterPro"/>
</dbReference>
<dbReference type="InterPro" id="IPR000994">
    <property type="entry name" value="Pept_M24"/>
</dbReference>
<dbReference type="PANTHER" id="PTHR43763">
    <property type="entry name" value="XAA-PRO AMINOPEPTIDASE 1"/>
    <property type="match status" value="1"/>
</dbReference>
<gene>
    <name evidence="7" type="ORF">EJ73_01459</name>
</gene>
<dbReference type="Pfam" id="PF01321">
    <property type="entry name" value="Creatinase_N"/>
    <property type="match status" value="1"/>
</dbReference>
<dbReference type="FunFam" id="3.90.230.10:FF:000009">
    <property type="entry name" value="xaa-Pro aminopeptidase 2"/>
    <property type="match status" value="1"/>
</dbReference>
<dbReference type="EMBL" id="QJJX01000015">
    <property type="protein sequence ID" value="PXX21874.1"/>
    <property type="molecule type" value="Genomic_DNA"/>
</dbReference>
<dbReference type="InterPro" id="IPR050422">
    <property type="entry name" value="X-Pro_aminopeptidase_P"/>
</dbReference>
<dbReference type="InterPro" id="IPR029149">
    <property type="entry name" value="Creatin/AminoP/Spt16_N"/>
</dbReference>
<dbReference type="STRING" id="1122991.GCA_000613445_01438"/>
<dbReference type="SUPFAM" id="SSF55920">
    <property type="entry name" value="Creatinase/aminopeptidase"/>
    <property type="match status" value="1"/>
</dbReference>
<feature type="domain" description="Peptidase M24" evidence="4">
    <location>
        <begin position="322"/>
        <end position="534"/>
    </location>
</feature>
<keyword evidence="7" id="KW-0031">Aminopeptidase</keyword>
<dbReference type="AlphaFoldDB" id="A0A318HTR0"/>
<proteinExistence type="inferred from homology"/>
<dbReference type="InterPro" id="IPR032416">
    <property type="entry name" value="Peptidase_M24_C"/>
</dbReference>
<organism evidence="7 8">
    <name type="scientific">Hoylesella shahii DSM 15611 = JCM 12083</name>
    <dbReference type="NCBI Taxonomy" id="1122991"/>
    <lineage>
        <taxon>Bacteria</taxon>
        <taxon>Pseudomonadati</taxon>
        <taxon>Bacteroidota</taxon>
        <taxon>Bacteroidia</taxon>
        <taxon>Bacteroidales</taxon>
        <taxon>Prevotellaceae</taxon>
        <taxon>Hoylesella</taxon>
    </lineage>
</organism>
<dbReference type="Gene3D" id="3.90.230.10">
    <property type="entry name" value="Creatinase/methionine aminopeptidase superfamily"/>
    <property type="match status" value="1"/>
</dbReference>
<name>A0A318HTR0_9BACT</name>
<evidence type="ECO:0000259" key="4">
    <source>
        <dbReference type="Pfam" id="PF00557"/>
    </source>
</evidence>
<reference evidence="7 8" key="1">
    <citation type="submission" date="2018-05" db="EMBL/GenBank/DDBJ databases">
        <title>Genomic Encyclopedia of Type Strains, Phase I: the one thousand microbial genomes (KMG-I) project.</title>
        <authorList>
            <person name="Kyrpides N."/>
        </authorList>
    </citation>
    <scope>NUCLEOTIDE SEQUENCE [LARGE SCALE GENOMIC DNA]</scope>
    <source>
        <strain evidence="7 8">DSM 15611</strain>
    </source>
</reference>
<keyword evidence="8" id="KW-1185">Reference proteome</keyword>
<evidence type="ECO:0000313" key="8">
    <source>
        <dbReference type="Proteomes" id="UP000248314"/>
    </source>
</evidence>
<dbReference type="GO" id="GO:0046872">
    <property type="term" value="F:metal ion binding"/>
    <property type="evidence" value="ECO:0007669"/>
    <property type="project" value="UniProtKB-KW"/>
</dbReference>
<dbReference type="PANTHER" id="PTHR43763:SF6">
    <property type="entry name" value="XAA-PRO AMINOPEPTIDASE 1"/>
    <property type="match status" value="1"/>
</dbReference>
<keyword evidence="7" id="KW-0645">Protease</keyword>
<protein>
    <submittedName>
        <fullName evidence="7">Xaa-Pro aminopeptidase</fullName>
    </submittedName>
</protein>
<evidence type="ECO:0000313" key="7">
    <source>
        <dbReference type="EMBL" id="PXX21874.1"/>
    </source>
</evidence>
<keyword evidence="3" id="KW-0378">Hydrolase</keyword>
<evidence type="ECO:0000256" key="3">
    <source>
        <dbReference type="ARBA" id="ARBA00022801"/>
    </source>
</evidence>
<evidence type="ECO:0000256" key="2">
    <source>
        <dbReference type="ARBA" id="ARBA00022723"/>
    </source>
</evidence>
<evidence type="ECO:0000256" key="1">
    <source>
        <dbReference type="ARBA" id="ARBA00008766"/>
    </source>
</evidence>
<dbReference type="Pfam" id="PF16188">
    <property type="entry name" value="Peptidase_M24_C"/>
    <property type="match status" value="1"/>
</dbReference>
<dbReference type="GO" id="GO:0005737">
    <property type="term" value="C:cytoplasm"/>
    <property type="evidence" value="ECO:0007669"/>
    <property type="project" value="UniProtKB-ARBA"/>
</dbReference>
<dbReference type="Gene3D" id="3.40.350.10">
    <property type="entry name" value="Creatinase/prolidase N-terminal domain"/>
    <property type="match status" value="2"/>
</dbReference>
<dbReference type="Pfam" id="PF16189">
    <property type="entry name" value="Creatinase_N_2"/>
    <property type="match status" value="1"/>
</dbReference>
<dbReference type="InterPro" id="IPR036005">
    <property type="entry name" value="Creatinase/aminopeptidase-like"/>
</dbReference>
<accession>A0A318HTR0</accession>
<dbReference type="Pfam" id="PF00557">
    <property type="entry name" value="Peptidase_M24"/>
    <property type="match status" value="1"/>
</dbReference>
<sequence length="607" mass="68201">MLSKLKTLDMKTIEQRLEALRQLMHREHLAAFIFPSTDPHSGEYVPEHWKGRQWISGFNGSAGTAVVTLEDAAVWTDSRYFIAAEEQLHGTEFKLMKDGMPGTPSIAEWLADKLKHTNNTEVALDGMVNTLNEVNALKEELRKLGGLTLRTNLDPLKTIWTNRPEIPTNKVELQPLELAGEETKHKIERIRMALRAVHADGTLVSTLDDVAWTLNLRGSDVECNPVFVAYLLIEQQRTILYINKEKLTNEVYNYLLSQQIDVEDYADVTKGLANYSEYNILLDPNTTNYTLAKMVKCQEIVTKPSPVPALKAVKNEAEIRGFRNAMLKDGIAMVKFLKWLKPAVEAGNETEMSLDDKLTSLRAEQPLFKGKSFETIVGYEAHGAIVHYEATPETNIPVKPHGLVLIDSGGQYQDGTTDITRTIALGDTTPEQRTAYTLVLKGFINFAMLKFPDGATGTQLDATARLPLWREGMNYLHGTGHGVGAYLNVHEGPHQVRMQWRPAPFHAGMTVTDEPGLYIEDLFGIRIENTLLTTPYRSTPFGEFLQFSSLTLCPIDTAPIELSMLTLDELSWLNNYHRTVYNTLAPHLDSEHTEWLKDATKPLEVAK</sequence>